<dbReference type="CDD" id="cd01949">
    <property type="entry name" value="GGDEF"/>
    <property type="match status" value="1"/>
</dbReference>
<evidence type="ECO:0000259" key="2">
    <source>
        <dbReference type="PROSITE" id="PS50887"/>
    </source>
</evidence>
<dbReference type="SUPFAM" id="SSF109604">
    <property type="entry name" value="HD-domain/PDEase-like"/>
    <property type="match status" value="1"/>
</dbReference>
<feature type="domain" description="GGDEF" evidence="2">
    <location>
        <begin position="181"/>
        <end position="310"/>
    </location>
</feature>
<dbReference type="NCBIfam" id="TIGR00229">
    <property type="entry name" value="sensory_box"/>
    <property type="match status" value="1"/>
</dbReference>
<dbReference type="eggNOG" id="COG3437">
    <property type="taxonomic scope" value="Bacteria"/>
</dbReference>
<dbReference type="STRING" id="521098.Aaci_0526"/>
<reference evidence="5" key="1">
    <citation type="submission" date="2009-09" db="EMBL/GenBank/DDBJ databases">
        <title>The complete chromosome of Alicyclobacillus acidocaldarius subsp. acidocaldarius DSM 446.</title>
        <authorList>
            <consortium name="US DOE Joint Genome Institute (JGI-PGF)"/>
            <person name="Lucas S."/>
            <person name="Copeland A."/>
            <person name="Lapidus A."/>
            <person name="Glavina del Rio T."/>
            <person name="Dalin E."/>
            <person name="Tice H."/>
            <person name="Bruce D."/>
            <person name="Goodwin L."/>
            <person name="Pitluck S."/>
            <person name="Kyrpides N."/>
            <person name="Mavromatis K."/>
            <person name="Ivanova N."/>
            <person name="Ovchinnikova G."/>
            <person name="Chertkov O."/>
            <person name="Sims D."/>
            <person name="Brettin T."/>
            <person name="Detter J.C."/>
            <person name="Han C."/>
            <person name="Larimer F."/>
            <person name="Land M."/>
            <person name="Hauser L."/>
            <person name="Markowitz V."/>
            <person name="Cheng J.-F."/>
            <person name="Hugenholtz P."/>
            <person name="Woyke T."/>
            <person name="Wu D."/>
            <person name="Pukall R."/>
            <person name="Klenk H.-P."/>
            <person name="Eisen J.A."/>
        </authorList>
    </citation>
    <scope>NUCLEOTIDE SEQUENCE [LARGE SCALE GENOMIC DNA]</scope>
    <source>
        <strain evidence="5">ATCC 27009 / DSM 446 / BCRC 14685 / JCM 5260 / KCTC 1825 / NBRC 15652 / NCIMB 11725 / NRRL B-14509 / 104-IA</strain>
    </source>
</reference>
<keyword evidence="1" id="KW-1133">Transmembrane helix</keyword>
<dbReference type="SMART" id="SM00267">
    <property type="entry name" value="GGDEF"/>
    <property type="match status" value="1"/>
</dbReference>
<dbReference type="PANTHER" id="PTHR45228:SF5">
    <property type="entry name" value="CYCLIC DI-GMP PHOSPHODIESTERASE VC_1348-RELATED"/>
    <property type="match status" value="1"/>
</dbReference>
<keyword evidence="4" id="KW-0378">Hydrolase</keyword>
<dbReference type="Pfam" id="PF13487">
    <property type="entry name" value="HD_5"/>
    <property type="match status" value="1"/>
</dbReference>
<accession>C8WSS2</accession>
<dbReference type="Pfam" id="PF13426">
    <property type="entry name" value="PAS_9"/>
    <property type="match status" value="1"/>
</dbReference>
<dbReference type="Gene3D" id="3.30.450.20">
    <property type="entry name" value="PAS domain"/>
    <property type="match status" value="1"/>
</dbReference>
<evidence type="ECO:0000313" key="4">
    <source>
        <dbReference type="EMBL" id="ACV57578.1"/>
    </source>
</evidence>
<name>C8WSS2_ALIAD</name>
<dbReference type="InterPro" id="IPR043128">
    <property type="entry name" value="Rev_trsase/Diguanyl_cyclase"/>
</dbReference>
<organism evidence="4 5">
    <name type="scientific">Alicyclobacillus acidocaldarius subsp. acidocaldarius (strain ATCC 27009 / DSM 446 / BCRC 14685 / JCM 5260 / KCTC 1825 / NBRC 15652 / NCIMB 11725 / NRRL B-14509 / 104-IA)</name>
    <name type="common">Bacillus acidocaldarius</name>
    <dbReference type="NCBI Taxonomy" id="521098"/>
    <lineage>
        <taxon>Bacteria</taxon>
        <taxon>Bacillati</taxon>
        <taxon>Bacillota</taxon>
        <taxon>Bacilli</taxon>
        <taxon>Bacillales</taxon>
        <taxon>Alicyclobacillaceae</taxon>
        <taxon>Alicyclobacillus</taxon>
    </lineage>
</organism>
<dbReference type="CDD" id="cd00077">
    <property type="entry name" value="HDc"/>
    <property type="match status" value="1"/>
</dbReference>
<keyword evidence="1" id="KW-0472">Membrane</keyword>
<proteinExistence type="predicted"/>
<protein>
    <submittedName>
        <fullName evidence="4">Diguanylate cyclase and metal dependent phosphohydrolase</fullName>
    </submittedName>
</protein>
<feature type="domain" description="HD-GYP" evidence="3">
    <location>
        <begin position="460"/>
        <end position="671"/>
    </location>
</feature>
<dbReference type="AlphaFoldDB" id="C8WSS2"/>
<dbReference type="EMBL" id="CP001727">
    <property type="protein sequence ID" value="ACV57578.1"/>
    <property type="molecule type" value="Genomic_DNA"/>
</dbReference>
<dbReference type="InterPro" id="IPR037522">
    <property type="entry name" value="HD_GYP_dom"/>
</dbReference>
<dbReference type="InterPro" id="IPR052020">
    <property type="entry name" value="Cyclic_di-GMP/3'3'-cGAMP_PDE"/>
</dbReference>
<sequence>MRSSWLRRNHVYEFFTDWLPYGLIWIWIGWVDGVGNVVMPLYATLSCALHTPNRWNRKISLLGMMIPAALYVIHERHFDPVESEILIGIAAGYVVFHNRVRASYWAYGCANIVATGFCVLHMTPFTFGTFEETLIVSTIFALYEHDALIRARYKEERGLDPLTGLYNRRGAEEWLNLHEGNAGIAVLVDLDDFKFINDFFGHDAGDEVLRKVGGLLLRFVSSPGIGVRWGGDEFLILAEHETAQSAEQFVEELFSQLSSLELSLNERRLRLRCSVGVAYGPLGDLLITEADRALLRVKQSGKAHVEWYHSTIENQGEQLDINQYAFQKAFHQLTEFCSAPCLATDLEFRIIDLNEAYERVSGYTRHALRGQKPSMLAFGDWNRRWYPEIHETLQRGRSWTGILHNQREDGTIWSGEMVISPVRIGEITAGYWCMVRRVFSGDKVRTELLNYEIQVDQDTAEYIENIFLQVLAEVAEWGDPELHAHVLRVRRYTNWLAAKLADRKLIDPRDVPILSSASIAHDIGKVAIAREILFKPNTLDDVEHLYIQRHTEIGEQILQSVLDKLDDMHVHAKRVVEYAKVIAGSHHEWWNGKGYPRGLRGNDIPLPGRLVAITDVLDALLSRRPYKEPWSLEEVRNYIESHRGLQFDPKLVTILLEEWAAFEDLVKEVTLYEVRES</sequence>
<dbReference type="SMART" id="SM00471">
    <property type="entry name" value="HDc"/>
    <property type="match status" value="1"/>
</dbReference>
<dbReference type="PROSITE" id="PS51832">
    <property type="entry name" value="HD_GYP"/>
    <property type="match status" value="1"/>
</dbReference>
<dbReference type="Gene3D" id="3.30.70.270">
    <property type="match status" value="1"/>
</dbReference>
<keyword evidence="5" id="KW-1185">Reference proteome</keyword>
<dbReference type="SUPFAM" id="SSF55785">
    <property type="entry name" value="PYP-like sensor domain (PAS domain)"/>
    <property type="match status" value="1"/>
</dbReference>
<dbReference type="PROSITE" id="PS50887">
    <property type="entry name" value="GGDEF"/>
    <property type="match status" value="1"/>
</dbReference>
<evidence type="ECO:0000313" key="5">
    <source>
        <dbReference type="Proteomes" id="UP000001917"/>
    </source>
</evidence>
<reference evidence="4 5" key="2">
    <citation type="journal article" date="2010" name="Stand. Genomic Sci.">
        <title>Complete genome sequence of Alicyclobacillus acidocaldarius type strain (104-IA).</title>
        <authorList>
            <person name="Mavromatis K."/>
            <person name="Sikorski J."/>
            <person name="Lapidus A."/>
            <person name="Glavina Del Rio T."/>
            <person name="Copeland A."/>
            <person name="Tice H."/>
            <person name="Cheng J.F."/>
            <person name="Lucas S."/>
            <person name="Chen F."/>
            <person name="Nolan M."/>
            <person name="Bruce D."/>
            <person name="Goodwin L."/>
            <person name="Pitluck S."/>
            <person name="Ivanova N."/>
            <person name="Ovchinnikova G."/>
            <person name="Pati A."/>
            <person name="Chen A."/>
            <person name="Palaniappan K."/>
            <person name="Land M."/>
            <person name="Hauser L."/>
            <person name="Chang Y.J."/>
            <person name="Jeffries C.D."/>
            <person name="Chain P."/>
            <person name="Meincke L."/>
            <person name="Sims D."/>
            <person name="Chertkov O."/>
            <person name="Han C."/>
            <person name="Brettin T."/>
            <person name="Detter J.C."/>
            <person name="Wahrenburg C."/>
            <person name="Rohde M."/>
            <person name="Pukall R."/>
            <person name="Goker M."/>
            <person name="Bristow J."/>
            <person name="Eisen J.A."/>
            <person name="Markowitz V."/>
            <person name="Hugenholtz P."/>
            <person name="Klenk H.P."/>
            <person name="Kyrpides N.C."/>
        </authorList>
    </citation>
    <scope>NUCLEOTIDE SEQUENCE [LARGE SCALE GENOMIC DNA]</scope>
    <source>
        <strain evidence="5">ATCC 27009 / DSM 446 / BCRC 14685 / JCM 5260 / KCTC 1825 / NBRC 15652 / NCIMB 11725 / NRRL B-14509 / 104-IA</strain>
    </source>
</reference>
<evidence type="ECO:0000256" key="1">
    <source>
        <dbReference type="SAM" id="Phobius"/>
    </source>
</evidence>
<dbReference type="Gene3D" id="1.10.3210.10">
    <property type="entry name" value="Hypothetical protein af1432"/>
    <property type="match status" value="1"/>
</dbReference>
<dbReference type="KEGG" id="aac:Aaci_0526"/>
<feature type="transmembrane region" description="Helical" evidence="1">
    <location>
        <begin position="20"/>
        <end position="43"/>
    </location>
</feature>
<dbReference type="SUPFAM" id="SSF55073">
    <property type="entry name" value="Nucleotide cyclase"/>
    <property type="match status" value="1"/>
</dbReference>
<dbReference type="eggNOG" id="COG2199">
    <property type="taxonomic scope" value="Bacteria"/>
</dbReference>
<keyword evidence="1" id="KW-0812">Transmembrane</keyword>
<dbReference type="PANTHER" id="PTHR45228">
    <property type="entry name" value="CYCLIC DI-GMP PHOSPHODIESTERASE TM_0186-RELATED"/>
    <property type="match status" value="1"/>
</dbReference>
<dbReference type="HOGENOM" id="CLU_405800_0_0_9"/>
<dbReference type="Proteomes" id="UP000001917">
    <property type="component" value="Chromosome"/>
</dbReference>
<dbReference type="NCBIfam" id="TIGR00254">
    <property type="entry name" value="GGDEF"/>
    <property type="match status" value="1"/>
</dbReference>
<dbReference type="InterPro" id="IPR029787">
    <property type="entry name" value="Nucleotide_cyclase"/>
</dbReference>
<dbReference type="InterPro" id="IPR035965">
    <property type="entry name" value="PAS-like_dom_sf"/>
</dbReference>
<dbReference type="InterPro" id="IPR000160">
    <property type="entry name" value="GGDEF_dom"/>
</dbReference>
<dbReference type="GO" id="GO:0016787">
    <property type="term" value="F:hydrolase activity"/>
    <property type="evidence" value="ECO:0007669"/>
    <property type="project" value="UniProtKB-KW"/>
</dbReference>
<gene>
    <name evidence="4" type="ordered locus">Aaci_0526</name>
</gene>
<dbReference type="Pfam" id="PF00990">
    <property type="entry name" value="GGDEF"/>
    <property type="match status" value="1"/>
</dbReference>
<evidence type="ECO:0000259" key="3">
    <source>
        <dbReference type="PROSITE" id="PS51832"/>
    </source>
</evidence>
<dbReference type="CDD" id="cd00130">
    <property type="entry name" value="PAS"/>
    <property type="match status" value="1"/>
</dbReference>
<dbReference type="InterPro" id="IPR003607">
    <property type="entry name" value="HD/PDEase_dom"/>
</dbReference>
<dbReference type="InterPro" id="IPR000014">
    <property type="entry name" value="PAS"/>
</dbReference>